<protein>
    <submittedName>
        <fullName evidence="1">Uncharacterized protein</fullName>
    </submittedName>
</protein>
<dbReference type="EMBL" id="FORT01000022">
    <property type="protein sequence ID" value="SFK86421.1"/>
    <property type="molecule type" value="Genomic_DNA"/>
</dbReference>
<organism evidence="1 2">
    <name type="scientific">Brevibacillus centrosporus</name>
    <dbReference type="NCBI Taxonomy" id="54910"/>
    <lineage>
        <taxon>Bacteria</taxon>
        <taxon>Bacillati</taxon>
        <taxon>Bacillota</taxon>
        <taxon>Bacilli</taxon>
        <taxon>Bacillales</taxon>
        <taxon>Paenibacillaceae</taxon>
        <taxon>Brevibacillus</taxon>
    </lineage>
</organism>
<evidence type="ECO:0000313" key="1">
    <source>
        <dbReference type="EMBL" id="SFK86421.1"/>
    </source>
</evidence>
<name>A0A1I4D2W5_9BACL</name>
<reference evidence="2" key="1">
    <citation type="submission" date="2016-10" db="EMBL/GenBank/DDBJ databases">
        <authorList>
            <person name="Varghese N."/>
            <person name="Submissions S."/>
        </authorList>
    </citation>
    <scope>NUCLEOTIDE SEQUENCE [LARGE SCALE GENOMIC DNA]</scope>
    <source>
        <strain evidence="2">OK042</strain>
    </source>
</reference>
<dbReference type="STRING" id="1884381.SAMN05518846_1229"/>
<evidence type="ECO:0000313" key="2">
    <source>
        <dbReference type="Proteomes" id="UP000198915"/>
    </source>
</evidence>
<accession>A0A1I4D2W5</accession>
<keyword evidence="2" id="KW-1185">Reference proteome</keyword>
<gene>
    <name evidence="1" type="ORF">SAMN05518846_1229</name>
</gene>
<sequence length="49" mass="5445">MLPFFHAGFSQGEWTGFAVFCPLMVLLPKEYDSCSQNTSQGMSQIVQGE</sequence>
<dbReference type="Proteomes" id="UP000198915">
    <property type="component" value="Unassembled WGS sequence"/>
</dbReference>
<proteinExistence type="predicted"/>
<dbReference type="AlphaFoldDB" id="A0A1I4D2W5"/>